<dbReference type="SUPFAM" id="SSF48498">
    <property type="entry name" value="Tetracyclin repressor-like, C-terminal domain"/>
    <property type="match status" value="1"/>
</dbReference>
<evidence type="ECO:0000256" key="1">
    <source>
        <dbReference type="ARBA" id="ARBA00023015"/>
    </source>
</evidence>
<keyword evidence="1" id="KW-0805">Transcription regulation</keyword>
<dbReference type="EMBL" id="CP023778">
    <property type="protein sequence ID" value="ATL66710.1"/>
    <property type="molecule type" value="Genomic_DNA"/>
</dbReference>
<dbReference type="Pfam" id="PF00440">
    <property type="entry name" value="TetR_N"/>
    <property type="match status" value="1"/>
</dbReference>
<feature type="DNA-binding region" description="H-T-H motif" evidence="4">
    <location>
        <begin position="38"/>
        <end position="57"/>
    </location>
</feature>
<sequence length="206" mass="22344">MASLESSDGRRARGDRTRSVVLEAAVRQASTDGLDGLSLARLASGLGISKSALFTHWPDKRSLQLAVIEQANDQWKRLVVIPALEGRTGLAALRALMDSRLAFYAEPVLPGRCFFVATQAEFDDHPGPVRDRLRTLLRDWEALLCTLIRTAIDAGELPADTDPAELAYELDALGQTVVTRARLLDSDTVFAHARASLHARLSVSGG</sequence>
<evidence type="ECO:0000313" key="7">
    <source>
        <dbReference type="Proteomes" id="UP000221961"/>
    </source>
</evidence>
<accession>A0A291RHC3</accession>
<dbReference type="Proteomes" id="UP000221961">
    <property type="component" value="Chromosome"/>
</dbReference>
<proteinExistence type="predicted"/>
<evidence type="ECO:0000256" key="4">
    <source>
        <dbReference type="PROSITE-ProRule" id="PRU00335"/>
    </source>
</evidence>
<evidence type="ECO:0000313" key="6">
    <source>
        <dbReference type="EMBL" id="ATL66710.1"/>
    </source>
</evidence>
<dbReference type="PANTHER" id="PTHR47506">
    <property type="entry name" value="TRANSCRIPTIONAL REGULATORY PROTEIN"/>
    <property type="match status" value="1"/>
</dbReference>
<dbReference type="PROSITE" id="PS50977">
    <property type="entry name" value="HTH_TETR_2"/>
    <property type="match status" value="1"/>
</dbReference>
<feature type="domain" description="HTH tetR-type" evidence="5">
    <location>
        <begin position="15"/>
        <end position="75"/>
    </location>
</feature>
<protein>
    <submittedName>
        <fullName evidence="6">TetR family transcriptional regulator</fullName>
    </submittedName>
</protein>
<organism evidence="6 7">
    <name type="scientific">Nocardia terpenica</name>
    <dbReference type="NCBI Taxonomy" id="455432"/>
    <lineage>
        <taxon>Bacteria</taxon>
        <taxon>Bacillati</taxon>
        <taxon>Actinomycetota</taxon>
        <taxon>Actinomycetes</taxon>
        <taxon>Mycobacteriales</taxon>
        <taxon>Nocardiaceae</taxon>
        <taxon>Nocardia</taxon>
    </lineage>
</organism>
<dbReference type="AlphaFoldDB" id="A0A291RHC3"/>
<dbReference type="RefSeq" id="WP_098693890.1">
    <property type="nucleotide sequence ID" value="NZ_CP023778.1"/>
</dbReference>
<dbReference type="GeneID" id="88357991"/>
<dbReference type="InterPro" id="IPR001647">
    <property type="entry name" value="HTH_TetR"/>
</dbReference>
<dbReference type="InterPro" id="IPR036271">
    <property type="entry name" value="Tet_transcr_reg_TetR-rel_C_sf"/>
</dbReference>
<dbReference type="GO" id="GO:0003677">
    <property type="term" value="F:DNA binding"/>
    <property type="evidence" value="ECO:0007669"/>
    <property type="project" value="UniProtKB-UniRule"/>
</dbReference>
<keyword evidence="3" id="KW-0804">Transcription</keyword>
<dbReference type="InterPro" id="IPR011075">
    <property type="entry name" value="TetR_C"/>
</dbReference>
<dbReference type="Gene3D" id="1.10.10.60">
    <property type="entry name" value="Homeodomain-like"/>
    <property type="match status" value="1"/>
</dbReference>
<dbReference type="InterPro" id="IPR009057">
    <property type="entry name" value="Homeodomain-like_sf"/>
</dbReference>
<dbReference type="SUPFAM" id="SSF46689">
    <property type="entry name" value="Homeodomain-like"/>
    <property type="match status" value="1"/>
</dbReference>
<evidence type="ECO:0000259" key="5">
    <source>
        <dbReference type="PROSITE" id="PS50977"/>
    </source>
</evidence>
<evidence type="ECO:0000256" key="3">
    <source>
        <dbReference type="ARBA" id="ARBA00023163"/>
    </source>
</evidence>
<evidence type="ECO:0000256" key="2">
    <source>
        <dbReference type="ARBA" id="ARBA00023125"/>
    </source>
</evidence>
<reference evidence="6 7" key="1">
    <citation type="submission" date="2017-10" db="EMBL/GenBank/DDBJ databases">
        <title>Comparative genomics between pathogenic Norcardia.</title>
        <authorList>
            <person name="Zeng L."/>
        </authorList>
    </citation>
    <scope>NUCLEOTIDE SEQUENCE [LARGE SCALE GENOMIC DNA]</scope>
    <source>
        <strain evidence="6 7">NC_YFY_NT001</strain>
    </source>
</reference>
<name>A0A291RHC3_9NOCA</name>
<dbReference type="Gene3D" id="1.10.357.10">
    <property type="entry name" value="Tetracycline Repressor, domain 2"/>
    <property type="match status" value="1"/>
</dbReference>
<keyword evidence="2 4" id="KW-0238">DNA-binding</keyword>
<dbReference type="KEGG" id="ntp:CRH09_11295"/>
<dbReference type="Pfam" id="PF16925">
    <property type="entry name" value="TetR_C_13"/>
    <property type="match status" value="1"/>
</dbReference>
<gene>
    <name evidence="6" type="ORF">CRH09_11295</name>
</gene>
<dbReference type="PANTHER" id="PTHR47506:SF6">
    <property type="entry name" value="HTH-TYPE TRANSCRIPTIONAL REPRESSOR NEMR"/>
    <property type="match status" value="1"/>
</dbReference>